<dbReference type="PATRIC" id="fig|1444770.3.peg.2"/>
<organism evidence="2 4">
    <name type="scientific">Xylella taiwanensis</name>
    <dbReference type="NCBI Taxonomy" id="1444770"/>
    <lineage>
        <taxon>Bacteria</taxon>
        <taxon>Pseudomonadati</taxon>
        <taxon>Pseudomonadota</taxon>
        <taxon>Gammaproteobacteria</taxon>
        <taxon>Lysobacterales</taxon>
        <taxon>Lysobacteraceae</taxon>
        <taxon>Xylella</taxon>
    </lineage>
</organism>
<evidence type="ECO:0000313" key="4">
    <source>
        <dbReference type="Proteomes" id="UP000020406"/>
    </source>
</evidence>
<reference evidence="2 4" key="1">
    <citation type="journal article" date="2014" name="Genome Announc.">
        <title>Draft Genome Sequence of Xylella fastidiosa Pear Leaf Scorch Strain in Taiwan.</title>
        <authorList>
            <person name="Su C.C."/>
            <person name="Deng W.L."/>
            <person name="Jan F.J."/>
            <person name="Chang C.J."/>
            <person name="Huang H."/>
            <person name="Chen J."/>
        </authorList>
    </citation>
    <scope>NUCLEOTIDE SEQUENCE [LARGE SCALE GENOMIC DNA]</scope>
    <source>
        <strain evidence="2 4">PLS229</strain>
    </source>
</reference>
<dbReference type="eggNOG" id="COG4966">
    <property type="taxonomic scope" value="Bacteria"/>
</dbReference>
<sequence>MNRRFALQRVQRGFNLIELMITLLLGLLVVLAAISMFISSRRLYTTTENMSRLQESARVAFELMARDLREAGGNACDNTLPVANVLRVRDPTTEWSRNWSVPLIGVDGGTLLGGLQGTDAIRILSAGTSGGTVVAHDPVANRITLDKSVPNLRTNGIMMVCDLQQLSIFQASNIAGATVDYGNGPLNACTHFGRLPSVCNANPPNYQHQANSIITELRAVQWYVKTNGRGGTSLYQEILGSNGVVSAGEVAESISAMQMTYLLRGAAKYVKASEVSEWKNVIAVRVALTIQTTDRVGVDNRVVARTLTSVISLRNRNL</sequence>
<dbReference type="AlphaFoldDB" id="Z9JMP1"/>
<accession>Z9JMP1</accession>
<dbReference type="STRING" id="1444770.AF72_00010"/>
<dbReference type="Proteomes" id="UP001430701">
    <property type="component" value="Unassembled WGS sequence"/>
</dbReference>
<dbReference type="GO" id="GO:0043683">
    <property type="term" value="P:type IV pilus assembly"/>
    <property type="evidence" value="ECO:0007669"/>
    <property type="project" value="InterPro"/>
</dbReference>
<name>Z9JMP1_9GAMM</name>
<reference evidence="3" key="2">
    <citation type="submission" date="2021-11" db="EMBL/GenBank/DDBJ databases">
        <title>Genome sequence of Xylella taiwanensis PLS432.</title>
        <authorList>
            <person name="Weng L.-W."/>
            <person name="Su C.-C."/>
            <person name="Tsai C.-W."/>
            <person name="Kuo C.-H."/>
        </authorList>
    </citation>
    <scope>NUCLEOTIDE SEQUENCE</scope>
    <source>
        <strain evidence="3">PLS432</strain>
    </source>
</reference>
<dbReference type="Proteomes" id="UP000020406">
    <property type="component" value="Unassembled WGS sequence"/>
</dbReference>
<dbReference type="RefSeq" id="WP_038269591.1">
    <property type="nucleotide sequence ID" value="NZ_CP053627.1"/>
</dbReference>
<dbReference type="InterPro" id="IPR032092">
    <property type="entry name" value="PilW"/>
</dbReference>
<evidence type="ECO:0000313" key="2">
    <source>
        <dbReference type="EMBL" id="EWS79273.1"/>
    </source>
</evidence>
<dbReference type="EMBL" id="JAJPPU010000002">
    <property type="protein sequence ID" value="MCD8472815.1"/>
    <property type="molecule type" value="Genomic_DNA"/>
</dbReference>
<evidence type="ECO:0000313" key="3">
    <source>
        <dbReference type="EMBL" id="MCD8472815.1"/>
    </source>
</evidence>
<evidence type="ECO:0000313" key="5">
    <source>
        <dbReference type="Proteomes" id="UP001430701"/>
    </source>
</evidence>
<dbReference type="NCBIfam" id="TIGR02532">
    <property type="entry name" value="IV_pilin_GFxxxE"/>
    <property type="match status" value="1"/>
</dbReference>
<comment type="caution">
    <text evidence="2">The sequence shown here is derived from an EMBL/GenBank/DDBJ whole genome shotgun (WGS) entry which is preliminary data.</text>
</comment>
<feature type="transmembrane region" description="Helical" evidence="1">
    <location>
        <begin position="16"/>
        <end position="38"/>
    </location>
</feature>
<dbReference type="KEGG" id="xtw:AB672_00115"/>
<evidence type="ECO:0000256" key="1">
    <source>
        <dbReference type="SAM" id="Phobius"/>
    </source>
</evidence>
<dbReference type="EMBL" id="JDSQ01000001">
    <property type="protein sequence ID" value="EWS79273.1"/>
    <property type="molecule type" value="Genomic_DNA"/>
</dbReference>
<keyword evidence="1" id="KW-1133">Transmembrane helix</keyword>
<protein>
    <submittedName>
        <fullName evidence="3">PilW family protein</fullName>
    </submittedName>
    <submittedName>
        <fullName evidence="2">Pilus assembly protein PilW</fullName>
    </submittedName>
</protein>
<dbReference type="Pfam" id="PF16074">
    <property type="entry name" value="PilW"/>
    <property type="match status" value="1"/>
</dbReference>
<dbReference type="GeneID" id="68899679"/>
<keyword evidence="5" id="KW-1185">Reference proteome</keyword>
<keyword evidence="1" id="KW-0812">Transmembrane</keyword>
<gene>
    <name evidence="2" type="ORF">AF72_00010</name>
    <name evidence="3" type="ORF">LPH55_04860</name>
</gene>
<proteinExistence type="predicted"/>
<dbReference type="InterPro" id="IPR012902">
    <property type="entry name" value="N_methyl_site"/>
</dbReference>
<keyword evidence="1" id="KW-0472">Membrane</keyword>
<dbReference type="OrthoDB" id="5296662at2"/>